<evidence type="ECO:0000313" key="2">
    <source>
        <dbReference type="Proteomes" id="UP001168528"/>
    </source>
</evidence>
<keyword evidence="2" id="KW-1185">Reference proteome</keyword>
<accession>A0ABT8RCZ8</accession>
<proteinExistence type="predicted"/>
<sequence length="89" mass="9646">MTLIINSNLQTPEHITIENQEFIIPDGFSVASIENLSEELPLLLRNANGKTVTITAGSAFCYDFIGKIRTAVTVVALGAGCKAQIVYEF</sequence>
<dbReference type="EMBL" id="JAUKPO010000020">
    <property type="protein sequence ID" value="MDO1449576.1"/>
    <property type="molecule type" value="Genomic_DNA"/>
</dbReference>
<organism evidence="1 2">
    <name type="scientific">Rhodocytophaga aerolata</name>
    <dbReference type="NCBI Taxonomy" id="455078"/>
    <lineage>
        <taxon>Bacteria</taxon>
        <taxon>Pseudomonadati</taxon>
        <taxon>Bacteroidota</taxon>
        <taxon>Cytophagia</taxon>
        <taxon>Cytophagales</taxon>
        <taxon>Rhodocytophagaceae</taxon>
        <taxon>Rhodocytophaga</taxon>
    </lineage>
</organism>
<gene>
    <name evidence="1" type="ORF">Q0590_25085</name>
</gene>
<protein>
    <submittedName>
        <fullName evidence="1">Uncharacterized protein</fullName>
    </submittedName>
</protein>
<dbReference type="Proteomes" id="UP001168528">
    <property type="component" value="Unassembled WGS sequence"/>
</dbReference>
<comment type="caution">
    <text evidence="1">The sequence shown here is derived from an EMBL/GenBank/DDBJ whole genome shotgun (WGS) entry which is preliminary data.</text>
</comment>
<dbReference type="RefSeq" id="WP_302040380.1">
    <property type="nucleotide sequence ID" value="NZ_JAUKPO010000020.1"/>
</dbReference>
<evidence type="ECO:0000313" key="1">
    <source>
        <dbReference type="EMBL" id="MDO1449576.1"/>
    </source>
</evidence>
<reference evidence="1" key="1">
    <citation type="submission" date="2023-07" db="EMBL/GenBank/DDBJ databases">
        <title>The genome sequence of Rhodocytophaga aerolata KACC 12507.</title>
        <authorList>
            <person name="Zhang X."/>
        </authorList>
    </citation>
    <scope>NUCLEOTIDE SEQUENCE</scope>
    <source>
        <strain evidence="1">KACC 12507</strain>
    </source>
</reference>
<name>A0ABT8RCZ8_9BACT</name>